<gene>
    <name evidence="15" type="ORF">L9F63_006422</name>
</gene>
<dbReference type="GO" id="GO:0005737">
    <property type="term" value="C:cytoplasm"/>
    <property type="evidence" value="ECO:0007669"/>
    <property type="project" value="UniProtKB-SubCell"/>
</dbReference>
<evidence type="ECO:0000256" key="14">
    <source>
        <dbReference type="SAM" id="MobiDB-lite"/>
    </source>
</evidence>
<dbReference type="Gene3D" id="3.90.550.10">
    <property type="entry name" value="Spore Coat Polysaccharide Biosynthesis Protein SpsA, Chain A"/>
    <property type="match status" value="1"/>
</dbReference>
<comment type="similarity">
    <text evidence="9">Belongs to the glycosyltransferase 8 family. Glycogenin subfamily.</text>
</comment>
<dbReference type="PANTHER" id="PTHR11183">
    <property type="entry name" value="GLYCOGENIN SUBFAMILY MEMBER"/>
    <property type="match status" value="1"/>
</dbReference>
<feature type="compositionally biased region" description="Low complexity" evidence="14">
    <location>
        <begin position="559"/>
        <end position="569"/>
    </location>
</feature>
<feature type="compositionally biased region" description="Polar residues" evidence="14">
    <location>
        <begin position="425"/>
        <end position="444"/>
    </location>
</feature>
<organism evidence="15 16">
    <name type="scientific">Diploptera punctata</name>
    <name type="common">Pacific beetle cockroach</name>
    <dbReference type="NCBI Taxonomy" id="6984"/>
    <lineage>
        <taxon>Eukaryota</taxon>
        <taxon>Metazoa</taxon>
        <taxon>Ecdysozoa</taxon>
        <taxon>Arthropoda</taxon>
        <taxon>Hexapoda</taxon>
        <taxon>Insecta</taxon>
        <taxon>Pterygota</taxon>
        <taxon>Neoptera</taxon>
        <taxon>Polyneoptera</taxon>
        <taxon>Dictyoptera</taxon>
        <taxon>Blattodea</taxon>
        <taxon>Blaberoidea</taxon>
        <taxon>Blaberidae</taxon>
        <taxon>Diplopterinae</taxon>
        <taxon>Diploptera</taxon>
    </lineage>
</organism>
<feature type="compositionally biased region" description="Polar residues" evidence="14">
    <location>
        <begin position="794"/>
        <end position="806"/>
    </location>
</feature>
<feature type="non-terminal residue" evidence="15">
    <location>
        <position position="981"/>
    </location>
</feature>
<name>A0AAD8E4J2_DIPPU</name>
<feature type="compositionally biased region" description="Polar residues" evidence="14">
    <location>
        <begin position="918"/>
        <end position="930"/>
    </location>
</feature>
<evidence type="ECO:0000256" key="1">
    <source>
        <dbReference type="ARBA" id="ARBA00001936"/>
    </source>
</evidence>
<reference evidence="15" key="1">
    <citation type="journal article" date="2023" name="IScience">
        <title>Live-bearing cockroach genome reveals convergent evolutionary mechanisms linked to viviparity in insects and beyond.</title>
        <authorList>
            <person name="Fouks B."/>
            <person name="Harrison M.C."/>
            <person name="Mikhailova A.A."/>
            <person name="Marchal E."/>
            <person name="English S."/>
            <person name="Carruthers M."/>
            <person name="Jennings E.C."/>
            <person name="Chiamaka E.L."/>
            <person name="Frigard R.A."/>
            <person name="Pippel M."/>
            <person name="Attardo G.M."/>
            <person name="Benoit J.B."/>
            <person name="Bornberg-Bauer E."/>
            <person name="Tobe S.S."/>
        </authorList>
    </citation>
    <scope>NUCLEOTIDE SEQUENCE</scope>
    <source>
        <strain evidence="15">Stay&amp;Tobe</strain>
    </source>
</reference>
<evidence type="ECO:0000313" key="15">
    <source>
        <dbReference type="EMBL" id="KAJ9576985.1"/>
    </source>
</evidence>
<feature type="compositionally biased region" description="Polar residues" evidence="14">
    <location>
        <begin position="608"/>
        <end position="633"/>
    </location>
</feature>
<feature type="compositionally biased region" description="Low complexity" evidence="14">
    <location>
        <begin position="852"/>
        <end position="862"/>
    </location>
</feature>
<feature type="compositionally biased region" description="Low complexity" evidence="14">
    <location>
        <begin position="664"/>
        <end position="678"/>
    </location>
</feature>
<feature type="compositionally biased region" description="Polar residues" evidence="14">
    <location>
        <begin position="322"/>
        <end position="338"/>
    </location>
</feature>
<dbReference type="InterPro" id="IPR002495">
    <property type="entry name" value="Glyco_trans_8"/>
</dbReference>
<evidence type="ECO:0000256" key="9">
    <source>
        <dbReference type="ARBA" id="ARBA00038162"/>
    </source>
</evidence>
<feature type="compositionally biased region" description="Polar residues" evidence="14">
    <location>
        <begin position="758"/>
        <end position="767"/>
    </location>
</feature>
<keyword evidence="6" id="KW-0320">Glycogen biosynthesis</keyword>
<feature type="compositionally biased region" description="Basic and acidic residues" evidence="14">
    <location>
        <begin position="931"/>
        <end position="952"/>
    </location>
</feature>
<feature type="compositionally biased region" description="Low complexity" evidence="14">
    <location>
        <begin position="645"/>
        <end position="654"/>
    </location>
</feature>
<keyword evidence="8" id="KW-0464">Manganese</keyword>
<dbReference type="FunFam" id="3.90.550.10:FF:000092">
    <property type="entry name" value="Glycogenin 2"/>
    <property type="match status" value="1"/>
</dbReference>
<dbReference type="EMBL" id="JASPKZ010009381">
    <property type="protein sequence ID" value="KAJ9576985.1"/>
    <property type="molecule type" value="Genomic_DNA"/>
</dbReference>
<feature type="compositionally biased region" description="Basic and acidic residues" evidence="14">
    <location>
        <begin position="962"/>
        <end position="975"/>
    </location>
</feature>
<comment type="caution">
    <text evidence="15">The sequence shown here is derived from an EMBL/GenBank/DDBJ whole genome shotgun (WGS) entry which is preliminary data.</text>
</comment>
<keyword evidence="3" id="KW-0963">Cytoplasm</keyword>
<comment type="cofactor">
    <cofactor evidence="1">
        <name>Mn(2+)</name>
        <dbReference type="ChEBI" id="CHEBI:29035"/>
    </cofactor>
</comment>
<dbReference type="EC" id="2.4.1.186" evidence="10"/>
<feature type="compositionally biased region" description="Low complexity" evidence="14">
    <location>
        <begin position="710"/>
        <end position="726"/>
    </location>
</feature>
<accession>A0AAD8E4J2</accession>
<evidence type="ECO:0000256" key="11">
    <source>
        <dbReference type="ARBA" id="ARBA00050886"/>
    </source>
</evidence>
<feature type="compositionally biased region" description="Basic and acidic residues" evidence="14">
    <location>
        <begin position="297"/>
        <end position="308"/>
    </location>
</feature>
<feature type="region of interest" description="Disordered" evidence="14">
    <location>
        <begin position="608"/>
        <end position="981"/>
    </location>
</feature>
<evidence type="ECO:0000256" key="3">
    <source>
        <dbReference type="ARBA" id="ARBA00022490"/>
    </source>
</evidence>
<comment type="catalytic activity">
    <reaction evidence="12">
        <text>L-tyrosyl-[glycogenin] + UDP-alpha-D-glucose = alpha-D-glucosyl-L-tyrosyl-[glycogenin] + UDP + H(+)</text>
        <dbReference type="Rhea" id="RHEA:23360"/>
        <dbReference type="Rhea" id="RHEA-COMP:14604"/>
        <dbReference type="Rhea" id="RHEA-COMP:14605"/>
        <dbReference type="ChEBI" id="CHEBI:15378"/>
        <dbReference type="ChEBI" id="CHEBI:46858"/>
        <dbReference type="ChEBI" id="CHEBI:58223"/>
        <dbReference type="ChEBI" id="CHEBI:58885"/>
        <dbReference type="ChEBI" id="CHEBI:140573"/>
        <dbReference type="EC" id="2.4.1.186"/>
    </reaction>
</comment>
<feature type="compositionally biased region" description="Basic and acidic residues" evidence="14">
    <location>
        <begin position="445"/>
        <end position="456"/>
    </location>
</feature>
<evidence type="ECO:0000256" key="7">
    <source>
        <dbReference type="ARBA" id="ARBA00023180"/>
    </source>
</evidence>
<dbReference type="AlphaFoldDB" id="A0AAD8E4J2"/>
<keyword evidence="7" id="KW-0325">Glycoprotein</keyword>
<protein>
    <recommendedName>
        <fullName evidence="10">glycogenin glucosyltransferase</fullName>
        <ecNumber evidence="10">2.4.1.186</ecNumber>
    </recommendedName>
</protein>
<feature type="compositionally biased region" description="Basic and acidic residues" evidence="14">
    <location>
        <begin position="739"/>
        <end position="752"/>
    </location>
</feature>
<dbReference type="GO" id="GO:0005978">
    <property type="term" value="P:glycogen biosynthetic process"/>
    <property type="evidence" value="ECO:0007669"/>
    <property type="project" value="UniProtKB-KW"/>
</dbReference>
<feature type="region of interest" description="Disordered" evidence="14">
    <location>
        <begin position="425"/>
        <end position="456"/>
    </location>
</feature>
<dbReference type="GO" id="GO:0008466">
    <property type="term" value="F:glycogenin glucosyltransferase activity"/>
    <property type="evidence" value="ECO:0007669"/>
    <property type="project" value="UniProtKB-EC"/>
</dbReference>
<feature type="compositionally biased region" description="Basic and acidic residues" evidence="14">
    <location>
        <begin position="813"/>
        <end position="827"/>
    </location>
</feature>
<comment type="catalytic activity">
    <reaction evidence="11">
        <text>[1,4-alpha-D-glucosyl](n)-L-tyrosyl-[glycogenin] + UDP-alpha-D-glucose = [1,4-alpha-D-glucosyl](n+1)-L-tyrosyl-[glycogenin] + UDP + H(+)</text>
        <dbReference type="Rhea" id="RHEA:56560"/>
        <dbReference type="Rhea" id="RHEA-COMP:14606"/>
        <dbReference type="Rhea" id="RHEA-COMP:14607"/>
        <dbReference type="ChEBI" id="CHEBI:15378"/>
        <dbReference type="ChEBI" id="CHEBI:58223"/>
        <dbReference type="ChEBI" id="CHEBI:58885"/>
        <dbReference type="ChEBI" id="CHEBI:140574"/>
        <dbReference type="EC" id="2.4.1.186"/>
    </reaction>
</comment>
<evidence type="ECO:0000256" key="8">
    <source>
        <dbReference type="ARBA" id="ARBA00023211"/>
    </source>
</evidence>
<dbReference type="InterPro" id="IPR050587">
    <property type="entry name" value="GNT1/Glycosyltrans_8"/>
</dbReference>
<reference evidence="15" key="2">
    <citation type="submission" date="2023-05" db="EMBL/GenBank/DDBJ databases">
        <authorList>
            <person name="Fouks B."/>
        </authorList>
    </citation>
    <scope>NUCLEOTIDE SEQUENCE</scope>
    <source>
        <strain evidence="15">Stay&amp;Tobe</strain>
        <tissue evidence="15">Testes</tissue>
    </source>
</reference>
<evidence type="ECO:0000256" key="5">
    <source>
        <dbReference type="ARBA" id="ARBA00022723"/>
    </source>
</evidence>
<dbReference type="Proteomes" id="UP001233999">
    <property type="component" value="Unassembled WGS sequence"/>
</dbReference>
<proteinExistence type="inferred from homology"/>
<evidence type="ECO:0000256" key="4">
    <source>
        <dbReference type="ARBA" id="ARBA00022679"/>
    </source>
</evidence>
<comment type="function">
    <text evidence="13">Self-glucosylating initiator of glycogen synthesis. It catalyzes the formation of a short alpha (1,4)-glucosyl chain covalently attached via a glucose 1-O-tyrosyl linkage to internal tyrosine residues and these chains act as primers for the elongation reaction catalyzed by glycogen synthase.</text>
</comment>
<evidence type="ECO:0000313" key="16">
    <source>
        <dbReference type="Proteomes" id="UP001233999"/>
    </source>
</evidence>
<sequence length="981" mass="103968">NQLSSVFTLIEEVNVLDSRDEAHLALLERPELGITFTKLHCWRLTQYEKCVFLDADTLVLKNSDELFEREELSAAPDPGWPDCFNSGVFVYRPSLDTFNALIKFALSKGSFDGGDQGLLNLFFSDWATKDISRHLPFIYNMVSTATYSYLPAYKQFLMNKHKMSHFIGANKPWLQYFDSETRTVRPPGGVEYLQPLMQLWWDIFCSTVHPALSPDMLGLAGALAQLTLGAPRSPEQAAFEEHMRKQAWEQGTMDYMGRDSFDNIWRKISETLSQAPRKEETQKPAEVPPTKSASEPKLPESKVPEPKSRKSPPAGSEEAPGLTSSTLEPTPIHQSSKGIETPGKTEPILEPAAPTSVPKTTSDEEKSVPIVPHTPSIIEATPPTSPPIVTPTAPIADIQALKVDAPPPETPPVISVTSKLVSTVESTTPQSVKPDTSVDTVTQDVKSEPSEVEKPVVIEQQKSAETIEAPAQDTSIIKEVIPVQEQIPVGIPISLGEKTADLSTPELAPSTQMPSLTTSEAEKVVDSIVPEVTPPTQMSAPVPSGDEKVVGSTAPEVPPSTQVSTVTSSGDEKVLDSTVPEVASSPEVLMAIKGDEKIASSTIPEVLSSPQVSASKITSESLTGENVVGSTVSEVPPPTKVSTIPSEKVASSPVPEVPVPPPAQVSAIPSEKVASSPVPEVPVSPPAQVSTIPSEKVASSPVPEVPVSPPAQVSTIPSEKVASSPVPEVPVSPPTQASTHKEIAAPAVDEKTVVLSDSEVSIQSTQPAPVEIPSTETDKVIIPVASEIPPLTEKSGTAKSVVSVTEVQPLEVSKPKEISPPEAKKETSSAPIVAEVSQPVQASAPPPPPPSSDNAAPSLAEPPSSPQPSAPKEEGKHAVPAAVKPTSPTAPQPPQVPVSPAEKEVSVPQVAKPGLPISPTSISAETSKTPSGEKLDSKESKASEKQISEESKSMPVPTSPSKTKDVANRAGEKKLCGHQRT</sequence>
<keyword evidence="4" id="KW-0808">Transferase</keyword>
<keyword evidence="16" id="KW-1185">Reference proteome</keyword>
<dbReference type="Pfam" id="PF01501">
    <property type="entry name" value="Glyco_transf_8"/>
    <property type="match status" value="1"/>
</dbReference>
<dbReference type="GO" id="GO:0046872">
    <property type="term" value="F:metal ion binding"/>
    <property type="evidence" value="ECO:0007669"/>
    <property type="project" value="UniProtKB-KW"/>
</dbReference>
<dbReference type="CDD" id="cd02537">
    <property type="entry name" value="GT8_Glycogenin"/>
    <property type="match status" value="1"/>
</dbReference>
<evidence type="ECO:0000256" key="10">
    <source>
        <dbReference type="ARBA" id="ARBA00038934"/>
    </source>
</evidence>
<feature type="region of interest" description="Disordered" evidence="14">
    <location>
        <begin position="272"/>
        <end position="391"/>
    </location>
</feature>
<feature type="compositionally biased region" description="Low complexity" evidence="14">
    <location>
        <begin position="686"/>
        <end position="702"/>
    </location>
</feature>
<dbReference type="SUPFAM" id="SSF53448">
    <property type="entry name" value="Nucleotide-diphospho-sugar transferases"/>
    <property type="match status" value="1"/>
</dbReference>
<evidence type="ECO:0000256" key="6">
    <source>
        <dbReference type="ARBA" id="ARBA00023056"/>
    </source>
</evidence>
<keyword evidence="5" id="KW-0479">Metal-binding</keyword>
<dbReference type="InterPro" id="IPR029044">
    <property type="entry name" value="Nucleotide-diphossugar_trans"/>
</dbReference>
<feature type="compositionally biased region" description="Pro residues" evidence="14">
    <location>
        <begin position="888"/>
        <end position="897"/>
    </location>
</feature>
<feature type="region of interest" description="Disordered" evidence="14">
    <location>
        <begin position="532"/>
        <end position="575"/>
    </location>
</feature>
<comment type="subcellular location">
    <subcellularLocation>
        <location evidence="2">Cytoplasm</location>
    </subcellularLocation>
</comment>
<evidence type="ECO:0000256" key="13">
    <source>
        <dbReference type="ARBA" id="ARBA00057883"/>
    </source>
</evidence>
<evidence type="ECO:0000256" key="2">
    <source>
        <dbReference type="ARBA" id="ARBA00004496"/>
    </source>
</evidence>
<evidence type="ECO:0000256" key="12">
    <source>
        <dbReference type="ARBA" id="ARBA00052293"/>
    </source>
</evidence>